<dbReference type="InterPro" id="IPR028098">
    <property type="entry name" value="Glyco_trans_4-like_N"/>
</dbReference>
<evidence type="ECO:0000259" key="2">
    <source>
        <dbReference type="Pfam" id="PF13579"/>
    </source>
</evidence>
<keyword evidence="3" id="KW-0808">Transferase</keyword>
<dbReference type="EMBL" id="FNCA01000001">
    <property type="protein sequence ID" value="SDF23899.1"/>
    <property type="molecule type" value="Genomic_DNA"/>
</dbReference>
<dbReference type="Pfam" id="PF00534">
    <property type="entry name" value="Glycos_transf_1"/>
    <property type="match status" value="1"/>
</dbReference>
<dbReference type="PANTHER" id="PTHR45947">
    <property type="entry name" value="SULFOQUINOVOSYL TRANSFERASE SQD2"/>
    <property type="match status" value="1"/>
</dbReference>
<dbReference type="AlphaFoldDB" id="A0A7Z7AWS5"/>
<accession>A0A7Z7AWS5</accession>
<dbReference type="InterPro" id="IPR001296">
    <property type="entry name" value="Glyco_trans_1"/>
</dbReference>
<dbReference type="Pfam" id="PF13579">
    <property type="entry name" value="Glyco_trans_4_4"/>
    <property type="match status" value="1"/>
</dbReference>
<dbReference type="InterPro" id="IPR050194">
    <property type="entry name" value="Glycosyltransferase_grp1"/>
</dbReference>
<proteinExistence type="predicted"/>
<feature type="domain" description="Glycosyltransferase subfamily 4-like N-terminal" evidence="2">
    <location>
        <begin position="16"/>
        <end position="174"/>
    </location>
</feature>
<evidence type="ECO:0000313" key="4">
    <source>
        <dbReference type="Proteomes" id="UP000199259"/>
    </source>
</evidence>
<feature type="domain" description="Glycosyl transferase family 1" evidence="1">
    <location>
        <begin position="179"/>
        <end position="344"/>
    </location>
</feature>
<evidence type="ECO:0000313" key="3">
    <source>
        <dbReference type="EMBL" id="SDF23899.1"/>
    </source>
</evidence>
<dbReference type="Gene3D" id="3.40.50.2000">
    <property type="entry name" value="Glycogen Phosphorylase B"/>
    <property type="match status" value="2"/>
</dbReference>
<sequence>MKILRVAADLYPYVVGGVGLHVHEMSRIQSSLGHEVLVCTTDISKNETMRTNYSIKKYPVLAKILGNSIMPAMFFDLYKNRHEYDVIHAHSHLYFSTNLCVLLRLFGSSPFVITSHGLNSQTAPKWFQDFYTATGARITFKAADRVICYTDVEKQELIDVVGINPDKICVIHNGINTEQFIPIEKSASNANNLLWIGRYAKGKGVDYLIEALDILRSENPGIILTMVGRGPDKERFVQKIHELDLDGNVVFKDYIPNSEIVNLYNQSSIFVLPSLEEGVPRTILEAMSCGVPVVCSQLPQLVDIVEGSGFLVPVKDSNALANRISRLIADPELSRKLGEYGRKRVVRDFSWDDTVKRTISLYEELV</sequence>
<dbReference type="SUPFAM" id="SSF53756">
    <property type="entry name" value="UDP-Glycosyltransferase/glycogen phosphorylase"/>
    <property type="match status" value="1"/>
</dbReference>
<protein>
    <submittedName>
        <fullName evidence="3">Glycosyltransferase involved in cell wall bisynthesis</fullName>
    </submittedName>
</protein>
<dbReference type="Proteomes" id="UP000199259">
    <property type="component" value="Unassembled WGS sequence"/>
</dbReference>
<dbReference type="PANTHER" id="PTHR45947:SF3">
    <property type="entry name" value="SULFOQUINOVOSYL TRANSFERASE SQD2"/>
    <property type="match status" value="1"/>
</dbReference>
<comment type="caution">
    <text evidence="3">The sequence shown here is derived from an EMBL/GenBank/DDBJ whole genome shotgun (WGS) entry which is preliminary data.</text>
</comment>
<dbReference type="GO" id="GO:0016757">
    <property type="term" value="F:glycosyltransferase activity"/>
    <property type="evidence" value="ECO:0007669"/>
    <property type="project" value="InterPro"/>
</dbReference>
<gene>
    <name evidence="3" type="ORF">SAMN04488589_0082</name>
</gene>
<evidence type="ECO:0000259" key="1">
    <source>
        <dbReference type="Pfam" id="PF00534"/>
    </source>
</evidence>
<organism evidence="3 4">
    <name type="scientific">Methanolobus vulcani</name>
    <dbReference type="NCBI Taxonomy" id="38026"/>
    <lineage>
        <taxon>Archaea</taxon>
        <taxon>Methanobacteriati</taxon>
        <taxon>Methanobacteriota</taxon>
        <taxon>Stenosarchaea group</taxon>
        <taxon>Methanomicrobia</taxon>
        <taxon>Methanosarcinales</taxon>
        <taxon>Methanosarcinaceae</taxon>
        <taxon>Methanolobus</taxon>
    </lineage>
</organism>
<name>A0A7Z7AWS5_9EURY</name>
<dbReference type="OrthoDB" id="109596at2157"/>
<dbReference type="CDD" id="cd03801">
    <property type="entry name" value="GT4_PimA-like"/>
    <property type="match status" value="1"/>
</dbReference>
<keyword evidence="4" id="KW-1185">Reference proteome</keyword>
<reference evidence="3 4" key="1">
    <citation type="submission" date="2016-10" db="EMBL/GenBank/DDBJ databases">
        <authorList>
            <person name="Varghese N."/>
            <person name="Submissions S."/>
        </authorList>
    </citation>
    <scope>NUCLEOTIDE SEQUENCE [LARGE SCALE GENOMIC DNA]</scope>
    <source>
        <strain evidence="3 4">PL 12/M</strain>
    </source>
</reference>
<dbReference type="RefSeq" id="WP_091707729.1">
    <property type="nucleotide sequence ID" value="NZ_FNCA01000001.1"/>
</dbReference>